<sequence length="309" mass="32398">MTVPSDSSKARWRKRRLDICSPGGSGQVYRGFSPLCMATNLCAECGTRLSRNEYKSHMQTVHGVATMNDSDEEHQVSADAAPADDGEAPRPQRQRRAPKPADGEAPAEGEEPAAPRERRPRGPRRGRGAAPALGPDGEPAPPGAFACGQCERTFATQQGLTRHEQAKHAEPADPNAPPAPPAPPRRRGGRPPRGGAAPVDPNDPEAVAAAAAAEAAPREAALIDIFQCKLCDQGFKWVARARMCVSARRTRPRGGRKVAAAAAERAEIAEGGDAAAPVRRGGRPPRRNAEGAGAPKAEELAALGIVAST</sequence>
<feature type="compositionally biased region" description="Low complexity" evidence="2">
    <location>
        <begin position="270"/>
        <end position="279"/>
    </location>
</feature>
<dbReference type="PROSITE" id="PS50157">
    <property type="entry name" value="ZINC_FINGER_C2H2_2"/>
    <property type="match status" value="1"/>
</dbReference>
<evidence type="ECO:0000256" key="2">
    <source>
        <dbReference type="SAM" id="MobiDB-lite"/>
    </source>
</evidence>
<evidence type="ECO:0000259" key="3">
    <source>
        <dbReference type="PROSITE" id="PS50157"/>
    </source>
</evidence>
<accession>A0A2J8A1D0</accession>
<name>A0A2J8A1D0_9CHLO</name>
<feature type="compositionally biased region" description="Basic residues" evidence="2">
    <location>
        <begin position="118"/>
        <end position="127"/>
    </location>
</feature>
<dbReference type="SMART" id="SM00355">
    <property type="entry name" value="ZnF_C2H2"/>
    <property type="match status" value="2"/>
</dbReference>
<protein>
    <recommendedName>
        <fullName evidence="3">C2H2-type domain-containing protein</fullName>
    </recommendedName>
</protein>
<gene>
    <name evidence="4" type="ORF">TSOC_007338</name>
</gene>
<dbReference type="Proteomes" id="UP000236333">
    <property type="component" value="Unassembled WGS sequence"/>
</dbReference>
<dbReference type="PROSITE" id="PS00028">
    <property type="entry name" value="ZINC_FINGER_C2H2_1"/>
    <property type="match status" value="1"/>
</dbReference>
<dbReference type="OrthoDB" id="551372at2759"/>
<proteinExistence type="predicted"/>
<dbReference type="Gene3D" id="3.30.160.60">
    <property type="entry name" value="Classic Zinc Finger"/>
    <property type="match status" value="1"/>
</dbReference>
<dbReference type="GO" id="GO:0008270">
    <property type="term" value="F:zinc ion binding"/>
    <property type="evidence" value="ECO:0007669"/>
    <property type="project" value="UniProtKB-KW"/>
</dbReference>
<keyword evidence="1" id="KW-0863">Zinc-finger</keyword>
<reference evidence="4 5" key="1">
    <citation type="journal article" date="2017" name="Mol. Biol. Evol.">
        <title>The 4-celled Tetrabaena socialis nuclear genome reveals the essential components for genetic control of cell number at the origin of multicellularity in the volvocine lineage.</title>
        <authorList>
            <person name="Featherston J."/>
            <person name="Arakaki Y."/>
            <person name="Hanschen E.R."/>
            <person name="Ferris P.J."/>
            <person name="Michod R.E."/>
            <person name="Olson B.J.S.C."/>
            <person name="Nozaki H."/>
            <person name="Durand P.M."/>
        </authorList>
    </citation>
    <scope>NUCLEOTIDE SEQUENCE [LARGE SCALE GENOMIC DNA]</scope>
    <source>
        <strain evidence="4 5">NIES-571</strain>
    </source>
</reference>
<dbReference type="EMBL" id="PGGS01000242">
    <property type="protein sequence ID" value="PNH06336.1"/>
    <property type="molecule type" value="Genomic_DNA"/>
</dbReference>
<feature type="region of interest" description="Disordered" evidence="2">
    <location>
        <begin position="70"/>
        <end position="211"/>
    </location>
</feature>
<feature type="compositionally biased region" description="Basic and acidic residues" evidence="2">
    <location>
        <begin position="161"/>
        <end position="171"/>
    </location>
</feature>
<evidence type="ECO:0000256" key="1">
    <source>
        <dbReference type="PROSITE-ProRule" id="PRU00042"/>
    </source>
</evidence>
<feature type="compositionally biased region" description="Pro residues" evidence="2">
    <location>
        <begin position="174"/>
        <end position="183"/>
    </location>
</feature>
<dbReference type="AlphaFoldDB" id="A0A2J8A1D0"/>
<feature type="compositionally biased region" description="Low complexity" evidence="2">
    <location>
        <begin position="128"/>
        <end position="137"/>
    </location>
</feature>
<dbReference type="InterPro" id="IPR013087">
    <property type="entry name" value="Znf_C2H2_type"/>
</dbReference>
<feature type="compositionally biased region" description="Low complexity" evidence="2">
    <location>
        <begin position="193"/>
        <end position="211"/>
    </location>
</feature>
<feature type="domain" description="C2H2-type" evidence="3">
    <location>
        <begin position="145"/>
        <end position="173"/>
    </location>
</feature>
<feature type="region of interest" description="Disordered" evidence="2">
    <location>
        <begin position="270"/>
        <end position="295"/>
    </location>
</feature>
<comment type="caution">
    <text evidence="4">The sequence shown here is derived from an EMBL/GenBank/DDBJ whole genome shotgun (WGS) entry which is preliminary data.</text>
</comment>
<evidence type="ECO:0000313" key="4">
    <source>
        <dbReference type="EMBL" id="PNH06336.1"/>
    </source>
</evidence>
<keyword evidence="1" id="KW-0862">Zinc</keyword>
<evidence type="ECO:0000313" key="5">
    <source>
        <dbReference type="Proteomes" id="UP000236333"/>
    </source>
</evidence>
<keyword evidence="1" id="KW-0479">Metal-binding</keyword>
<organism evidence="4 5">
    <name type="scientific">Tetrabaena socialis</name>
    <dbReference type="NCBI Taxonomy" id="47790"/>
    <lineage>
        <taxon>Eukaryota</taxon>
        <taxon>Viridiplantae</taxon>
        <taxon>Chlorophyta</taxon>
        <taxon>core chlorophytes</taxon>
        <taxon>Chlorophyceae</taxon>
        <taxon>CS clade</taxon>
        <taxon>Chlamydomonadales</taxon>
        <taxon>Tetrabaenaceae</taxon>
        <taxon>Tetrabaena</taxon>
    </lineage>
</organism>
<keyword evidence="5" id="KW-1185">Reference proteome</keyword>